<dbReference type="NCBIfam" id="TIGR01549">
    <property type="entry name" value="HAD-SF-IA-v1"/>
    <property type="match status" value="1"/>
</dbReference>
<dbReference type="InterPro" id="IPR051400">
    <property type="entry name" value="HAD-like_hydrolase"/>
</dbReference>
<keyword evidence="7" id="KW-1185">Reference proteome</keyword>
<dbReference type="InterPro" id="IPR036412">
    <property type="entry name" value="HAD-like_sf"/>
</dbReference>
<evidence type="ECO:0000256" key="4">
    <source>
        <dbReference type="ARBA" id="ARBA00022842"/>
    </source>
</evidence>
<dbReference type="Pfam" id="PF00702">
    <property type="entry name" value="Hydrolase"/>
    <property type="match status" value="1"/>
</dbReference>
<comment type="cofactor">
    <cofactor evidence="1">
        <name>Mg(2+)</name>
        <dbReference type="ChEBI" id="CHEBI:18420"/>
    </cofactor>
</comment>
<dbReference type="InterPro" id="IPR023214">
    <property type="entry name" value="HAD_sf"/>
</dbReference>
<dbReference type="PRINTS" id="PR00413">
    <property type="entry name" value="HADHALOGNASE"/>
</dbReference>
<dbReference type="PANTHER" id="PTHR46470">
    <property type="entry name" value="N-ACYLNEURAMINATE-9-PHOSPHATASE"/>
    <property type="match status" value="1"/>
</dbReference>
<reference evidence="6 7" key="1">
    <citation type="submission" date="2018-11" db="EMBL/GenBank/DDBJ databases">
        <title>Genome sequences of Natronomonas sp. CBA1133.</title>
        <authorList>
            <person name="Roh S.W."/>
            <person name="Cha I.-T."/>
        </authorList>
    </citation>
    <scope>NUCLEOTIDE SEQUENCE [LARGE SCALE GENOMIC DNA]</scope>
    <source>
        <strain evidence="6 7">CBA1133</strain>
    </source>
</reference>
<dbReference type="SUPFAM" id="SSF56784">
    <property type="entry name" value="HAD-like"/>
    <property type="match status" value="1"/>
</dbReference>
<evidence type="ECO:0000313" key="6">
    <source>
        <dbReference type="EMBL" id="RNJ27520.1"/>
    </source>
</evidence>
<dbReference type="SFLD" id="SFLDG01129">
    <property type="entry name" value="C1.5:_HAD__Beta-PGM__Phosphata"/>
    <property type="match status" value="1"/>
</dbReference>
<dbReference type="GO" id="GO:0016787">
    <property type="term" value="F:hydrolase activity"/>
    <property type="evidence" value="ECO:0007669"/>
    <property type="project" value="UniProtKB-KW"/>
</dbReference>
<evidence type="ECO:0000256" key="1">
    <source>
        <dbReference type="ARBA" id="ARBA00001946"/>
    </source>
</evidence>
<dbReference type="AlphaFoldDB" id="A0AAJ4RAW4"/>
<comment type="caution">
    <text evidence="6">The sequence shown here is derived from an EMBL/GenBank/DDBJ whole genome shotgun (WGS) entry which is preliminary data.</text>
</comment>
<dbReference type="EMBL" id="RJJC01000001">
    <property type="protein sequence ID" value="RNJ27520.1"/>
    <property type="molecule type" value="Genomic_DNA"/>
</dbReference>
<dbReference type="InterPro" id="IPR006439">
    <property type="entry name" value="HAD-SF_hydro_IA"/>
</dbReference>
<sequence>MHVRRDDERAGTPRTDRPRRDRTRRRRPEVRVTRYEAVFFDLGGVVAHLPSIREGYALFIDRLGAEYDLPENALDRWKSALGSYFKERDGNEYKTAREGYRVATERLFDGSPPPEAEWRDIFETATNETARTEDGVIEAIEALDEMGVYLGVISDIDTDAAHDLLERNGIDDCFDAVTTSEAVGYTKPDSRMYETALDAWGGDPADAVMVGDRYDHDIAGAVDAGLDAVAYGPEATGPKATYEIDHFDELPPLIRGDT</sequence>
<accession>A0AAJ4RAW4</accession>
<organism evidence="6 7">
    <name type="scientific">Halosegnis longus</name>
    <dbReference type="NCBI Taxonomy" id="2216012"/>
    <lineage>
        <taxon>Archaea</taxon>
        <taxon>Methanobacteriati</taxon>
        <taxon>Methanobacteriota</taxon>
        <taxon>Stenosarchaea group</taxon>
        <taxon>Halobacteria</taxon>
        <taxon>Halobacteriales</taxon>
        <taxon>Natronomonadaceae</taxon>
        <taxon>Halosegnis</taxon>
    </lineage>
</organism>
<evidence type="ECO:0000256" key="5">
    <source>
        <dbReference type="SAM" id="MobiDB-lite"/>
    </source>
</evidence>
<dbReference type="GO" id="GO:0044281">
    <property type="term" value="P:small molecule metabolic process"/>
    <property type="evidence" value="ECO:0007669"/>
    <property type="project" value="UniProtKB-ARBA"/>
</dbReference>
<feature type="compositionally biased region" description="Basic and acidic residues" evidence="5">
    <location>
        <begin position="1"/>
        <end position="19"/>
    </location>
</feature>
<protein>
    <submittedName>
        <fullName evidence="6">HAD family hydrolase</fullName>
    </submittedName>
</protein>
<feature type="region of interest" description="Disordered" evidence="5">
    <location>
        <begin position="1"/>
        <end position="27"/>
    </location>
</feature>
<dbReference type="Gene3D" id="1.10.150.240">
    <property type="entry name" value="Putative phosphatase, domain 2"/>
    <property type="match status" value="1"/>
</dbReference>
<name>A0AAJ4RAW4_9EURY</name>
<dbReference type="Gene3D" id="3.40.50.1000">
    <property type="entry name" value="HAD superfamily/HAD-like"/>
    <property type="match status" value="1"/>
</dbReference>
<keyword evidence="3 6" id="KW-0378">Hydrolase</keyword>
<evidence type="ECO:0000313" key="7">
    <source>
        <dbReference type="Proteomes" id="UP000270581"/>
    </source>
</evidence>
<keyword evidence="4" id="KW-0460">Magnesium</keyword>
<evidence type="ECO:0000256" key="2">
    <source>
        <dbReference type="ARBA" id="ARBA00007958"/>
    </source>
</evidence>
<dbReference type="InterPro" id="IPR023198">
    <property type="entry name" value="PGP-like_dom2"/>
</dbReference>
<dbReference type="Proteomes" id="UP000270581">
    <property type="component" value="Unassembled WGS sequence"/>
</dbReference>
<comment type="similarity">
    <text evidence="2">Belongs to the HAD-like hydrolase superfamily.</text>
</comment>
<gene>
    <name evidence="6" type="ORF">Nmn1133_07115</name>
</gene>
<dbReference type="SFLD" id="SFLDS00003">
    <property type="entry name" value="Haloacid_Dehalogenase"/>
    <property type="match status" value="1"/>
</dbReference>
<proteinExistence type="inferred from homology"/>
<evidence type="ECO:0000256" key="3">
    <source>
        <dbReference type="ARBA" id="ARBA00022801"/>
    </source>
</evidence>